<dbReference type="ExpressionAtlas" id="Q4QQ56">
    <property type="expression patterns" value="baseline and differential"/>
</dbReference>
<dbReference type="OrthoDB" id="201362at2759"/>
<evidence type="ECO:0000313" key="2">
    <source>
        <dbReference type="EMBL" id="AAY84960.1"/>
    </source>
</evidence>
<proteinExistence type="evidence at transcript level"/>
<feature type="region of interest" description="Disordered" evidence="1">
    <location>
        <begin position="32"/>
        <end position="53"/>
    </location>
</feature>
<feature type="region of interest" description="Disordered" evidence="1">
    <location>
        <begin position="71"/>
        <end position="122"/>
    </location>
</feature>
<evidence type="ECO:0000256" key="1">
    <source>
        <dbReference type="SAM" id="MobiDB-lite"/>
    </source>
</evidence>
<dbReference type="Bgee" id="FBgn0028844">
    <property type="expression patterns" value="Expressed in early-mid elongation-stage spermatid (Drosophila) in testis and 22 other cell types or tissues"/>
</dbReference>
<accession>Q4QQ56</accession>
<dbReference type="EMBL" id="BT023560">
    <property type="protein sequence ID" value="AAY84960.1"/>
    <property type="molecule type" value="mRNA"/>
</dbReference>
<reference evidence="2" key="1">
    <citation type="submission" date="2005-06" db="EMBL/GenBank/DDBJ databases">
        <authorList>
            <person name="Stapleton M."/>
            <person name="Carlson J."/>
            <person name="Chavez C."/>
            <person name="Frise E."/>
            <person name="George R."/>
            <person name="Pacleb J."/>
            <person name="Park S."/>
            <person name="Wan K."/>
            <person name="Yu C."/>
            <person name="Celniker S."/>
        </authorList>
    </citation>
    <scope>NUCLEOTIDE SEQUENCE</scope>
</reference>
<dbReference type="VEuPathDB" id="VectorBase:FBgn0028844"/>
<sequence length="176" mass="19737">MIRSCRALISQCGLHLRRCSLAKAASNLKKDDVEEMETPANRQRVELPPNPEEKLSKRYLAFREKLRSEAPLEPLPECAPHPAHEKEPLKPWPNNTIRIPGKSVDKRDQNPRAMATGSARDESRISERSHIFTSTPFCLDNCDLLTVLTTEALTICYAADGRGKLCATVATESRSR</sequence>
<organism evidence="2">
    <name type="scientific">Drosophila melanogaster</name>
    <name type="common">Fruit fly</name>
    <dbReference type="NCBI Taxonomy" id="7227"/>
    <lineage>
        <taxon>Eukaryota</taxon>
        <taxon>Metazoa</taxon>
        <taxon>Ecdysozoa</taxon>
        <taxon>Arthropoda</taxon>
        <taxon>Hexapoda</taxon>
        <taxon>Insecta</taxon>
        <taxon>Pterygota</taxon>
        <taxon>Neoptera</taxon>
        <taxon>Endopterygota</taxon>
        <taxon>Diptera</taxon>
        <taxon>Brachycera</taxon>
        <taxon>Muscomorpha</taxon>
        <taxon>Ephydroidea</taxon>
        <taxon>Drosophilidae</taxon>
        <taxon>Drosophila</taxon>
        <taxon>Sophophora</taxon>
    </lineage>
</organism>
<protein>
    <submittedName>
        <fullName evidence="2">IP09707p</fullName>
    </submittedName>
</protein>
<dbReference type="AlphaFoldDB" id="Q4QQ56"/>
<name>Q4QQ56_DROME</name>